<proteinExistence type="predicted"/>
<keyword evidence="2" id="KW-1185">Reference proteome</keyword>
<dbReference type="EMBL" id="JACDQQ010001393">
    <property type="protein sequence ID" value="MBA0086195.1"/>
    <property type="molecule type" value="Genomic_DNA"/>
</dbReference>
<evidence type="ECO:0000313" key="1">
    <source>
        <dbReference type="EMBL" id="MBA0086195.1"/>
    </source>
</evidence>
<reference evidence="1" key="1">
    <citation type="submission" date="2020-06" db="EMBL/GenBank/DDBJ databases">
        <title>Legume-microbial interactions unlock mineral nutrients during tropical forest succession.</title>
        <authorList>
            <person name="Epihov D.Z."/>
        </authorList>
    </citation>
    <scope>NUCLEOTIDE SEQUENCE [LARGE SCALE GENOMIC DNA]</scope>
    <source>
        <strain evidence="1">Pan2503</strain>
    </source>
</reference>
<evidence type="ECO:0000313" key="2">
    <source>
        <dbReference type="Proteomes" id="UP000567293"/>
    </source>
</evidence>
<gene>
    <name evidence="1" type="ORF">HRJ53_14505</name>
</gene>
<accession>A0A7V8NRM6</accession>
<sequence length="61" mass="7053">MAPRECPCGSGEFPEAEYDAQGIFLCYACDECRDEKLSHYRPEILHHYTQDDVDEPIEAEE</sequence>
<name>A0A7V8NRM6_9BACT</name>
<comment type="caution">
    <text evidence="1">The sequence shown here is derived from an EMBL/GenBank/DDBJ whole genome shotgun (WGS) entry which is preliminary data.</text>
</comment>
<dbReference type="AlphaFoldDB" id="A0A7V8NRM6"/>
<protein>
    <submittedName>
        <fullName evidence="1">Uncharacterized protein</fullName>
    </submittedName>
</protein>
<dbReference type="Proteomes" id="UP000567293">
    <property type="component" value="Unassembled WGS sequence"/>
</dbReference>
<organism evidence="1 2">
    <name type="scientific">Candidatus Acidiferrum panamense</name>
    <dbReference type="NCBI Taxonomy" id="2741543"/>
    <lineage>
        <taxon>Bacteria</taxon>
        <taxon>Pseudomonadati</taxon>
        <taxon>Acidobacteriota</taxon>
        <taxon>Terriglobia</taxon>
        <taxon>Candidatus Acidiferrales</taxon>
        <taxon>Candidatus Acidiferrum</taxon>
    </lineage>
</organism>